<organism evidence="7 8">
    <name type="scientific">Epilithonimonas ginsengisoli</name>
    <dbReference type="NCBI Taxonomy" id="1245592"/>
    <lineage>
        <taxon>Bacteria</taxon>
        <taxon>Pseudomonadati</taxon>
        <taxon>Bacteroidota</taxon>
        <taxon>Flavobacteriia</taxon>
        <taxon>Flavobacteriales</taxon>
        <taxon>Weeksellaceae</taxon>
        <taxon>Chryseobacterium group</taxon>
        <taxon>Epilithonimonas</taxon>
    </lineage>
</organism>
<dbReference type="SUPFAM" id="SSF48452">
    <property type="entry name" value="TPR-like"/>
    <property type="match status" value="1"/>
</dbReference>
<keyword evidence="3" id="KW-0804">Transcription</keyword>
<dbReference type="Gene3D" id="1.25.40.10">
    <property type="entry name" value="Tetratricopeptide repeat domain"/>
    <property type="match status" value="1"/>
</dbReference>
<evidence type="ECO:0000256" key="4">
    <source>
        <dbReference type="SAM" id="Coils"/>
    </source>
</evidence>
<dbReference type="RefSeq" id="WP_063968127.1">
    <property type="nucleotide sequence ID" value="NZ_JAMXLT020000020.1"/>
</dbReference>
<evidence type="ECO:0000259" key="6">
    <source>
        <dbReference type="PROSITE" id="PS50043"/>
    </source>
</evidence>
<feature type="coiled-coil region" evidence="4">
    <location>
        <begin position="316"/>
        <end position="343"/>
    </location>
</feature>
<keyword evidence="4" id="KW-0175">Coiled coil</keyword>
<dbReference type="InterPro" id="IPR000792">
    <property type="entry name" value="Tscrpt_reg_LuxR_C"/>
</dbReference>
<evidence type="ECO:0000256" key="2">
    <source>
        <dbReference type="ARBA" id="ARBA00023125"/>
    </source>
</evidence>
<keyword evidence="8" id="KW-1185">Reference proteome</keyword>
<dbReference type="SMART" id="SM00421">
    <property type="entry name" value="HTH_LUXR"/>
    <property type="match status" value="1"/>
</dbReference>
<dbReference type="PANTHER" id="PTHR44688">
    <property type="entry name" value="DNA-BINDING TRANSCRIPTIONAL ACTIVATOR DEVR_DOSR"/>
    <property type="match status" value="1"/>
</dbReference>
<evidence type="ECO:0000256" key="5">
    <source>
        <dbReference type="SAM" id="Phobius"/>
    </source>
</evidence>
<dbReference type="SUPFAM" id="SSF46894">
    <property type="entry name" value="C-terminal effector domain of the bipartite response regulators"/>
    <property type="match status" value="1"/>
</dbReference>
<dbReference type="InterPro" id="IPR036388">
    <property type="entry name" value="WH-like_DNA-bd_sf"/>
</dbReference>
<protein>
    <submittedName>
        <fullName evidence="7">LuxR C-terminal-related transcriptional regulator</fullName>
    </submittedName>
</protein>
<reference evidence="7 8" key="1">
    <citation type="submission" date="2023-11" db="EMBL/GenBank/DDBJ databases">
        <title>First isolation, identification, and characterization of non-pathogenic Epilithonimonas ginsengisoli isolated from diseased farmed rainbow trout (Oncorhynchus mykiss) in Chile.</title>
        <authorList>
            <person name="Miranda C.D."/>
            <person name="Irgang R."/>
            <person name="Concha C."/>
            <person name="Rojas R."/>
            <person name="Avendano R."/>
        </authorList>
    </citation>
    <scope>NUCLEOTIDE SEQUENCE [LARGE SCALE GENOMIC DNA]</scope>
    <source>
        <strain evidence="7 8">FP99</strain>
    </source>
</reference>
<name>A0ABU4JIV1_9FLAO</name>
<gene>
    <name evidence="7" type="ORF">NG800_011885</name>
</gene>
<dbReference type="SMART" id="SM00028">
    <property type="entry name" value="TPR"/>
    <property type="match status" value="3"/>
</dbReference>
<dbReference type="InterPro" id="IPR019734">
    <property type="entry name" value="TPR_rpt"/>
</dbReference>
<dbReference type="InterPro" id="IPR016032">
    <property type="entry name" value="Sig_transdc_resp-reg_C-effctor"/>
</dbReference>
<evidence type="ECO:0000313" key="7">
    <source>
        <dbReference type="EMBL" id="MDW8549614.1"/>
    </source>
</evidence>
<keyword evidence="5" id="KW-0812">Transmembrane</keyword>
<dbReference type="EMBL" id="JAMXLT020000020">
    <property type="protein sequence ID" value="MDW8549614.1"/>
    <property type="molecule type" value="Genomic_DNA"/>
</dbReference>
<feature type="domain" description="HTH luxR-type" evidence="6">
    <location>
        <begin position="356"/>
        <end position="420"/>
    </location>
</feature>
<keyword evidence="5" id="KW-1133">Transmembrane helix</keyword>
<dbReference type="InterPro" id="IPR011990">
    <property type="entry name" value="TPR-like_helical_dom_sf"/>
</dbReference>
<dbReference type="Proteomes" id="UP001204439">
    <property type="component" value="Unassembled WGS sequence"/>
</dbReference>
<evidence type="ECO:0000256" key="3">
    <source>
        <dbReference type="ARBA" id="ARBA00023163"/>
    </source>
</evidence>
<keyword evidence="2" id="KW-0238">DNA-binding</keyword>
<dbReference type="PRINTS" id="PR00038">
    <property type="entry name" value="HTHLUXR"/>
</dbReference>
<evidence type="ECO:0000256" key="1">
    <source>
        <dbReference type="ARBA" id="ARBA00023015"/>
    </source>
</evidence>
<dbReference type="Gene3D" id="1.10.10.10">
    <property type="entry name" value="Winged helix-like DNA-binding domain superfamily/Winged helix DNA-binding domain"/>
    <property type="match status" value="1"/>
</dbReference>
<proteinExistence type="predicted"/>
<dbReference type="PANTHER" id="PTHR44688:SF16">
    <property type="entry name" value="DNA-BINDING TRANSCRIPTIONAL ACTIVATOR DEVR_DOSR"/>
    <property type="match status" value="1"/>
</dbReference>
<dbReference type="PROSITE" id="PS50043">
    <property type="entry name" value="HTH_LUXR_2"/>
    <property type="match status" value="1"/>
</dbReference>
<dbReference type="CDD" id="cd06170">
    <property type="entry name" value="LuxR_C_like"/>
    <property type="match status" value="1"/>
</dbReference>
<keyword evidence="1" id="KW-0805">Transcription regulation</keyword>
<sequence>MDALINKNFTRYLTLITLVSISFLNAKGLNLESLEKEIVTYNRAGKHMVSQKKLSEILLTNDLSAEERANILYLMATTYRSVNDYLMCIDYLERSQAIAKKLPNENTLLMRIDHEFAFVYFDTKDYEKSGEAMRHIAEQNYKTIDPEDKAYILMQEGFLLLKENRYGETEKKYTEALAIMEKVSHCNLPMAYGKMMELYGRKKEISKVEGIYDQAYKIADDCGILKYKVFLAAELESIYKENDLFTQAYEMGLKADSLRKLEDQGNVISEMHIIDKAYIEKGTLQEEEEIVAHEKIGAIIVAAMLLSFIVYSVLRSRRLKKDKIRMEEEIEQMKEDLHSYSQNTHSNEKNVDPENEIFNSDKLTERQKELLKLMADGSSNREIAEKLFITESTVKYHIKNIYSVLELKDRRDLFKKISNS</sequence>
<feature type="transmembrane region" description="Helical" evidence="5">
    <location>
        <begin position="296"/>
        <end position="314"/>
    </location>
</feature>
<evidence type="ECO:0000313" key="8">
    <source>
        <dbReference type="Proteomes" id="UP001204439"/>
    </source>
</evidence>
<comment type="caution">
    <text evidence="7">The sequence shown here is derived from an EMBL/GenBank/DDBJ whole genome shotgun (WGS) entry which is preliminary data.</text>
</comment>
<dbReference type="Pfam" id="PF00196">
    <property type="entry name" value="GerE"/>
    <property type="match status" value="1"/>
</dbReference>
<accession>A0ABU4JIV1</accession>
<keyword evidence="5" id="KW-0472">Membrane</keyword>